<dbReference type="OrthoDB" id="2426396at2759"/>
<evidence type="ECO:0000313" key="5">
    <source>
        <dbReference type="Proteomes" id="UP000254866"/>
    </source>
</evidence>
<keyword evidence="2" id="KW-0812">Transmembrane</keyword>
<accession>A0A370TUA4</accession>
<dbReference type="PANTHER" id="PTHR39599">
    <property type="entry name" value="GPI-ANCHORED PROTEIN (EUROFUNG)-RELATED-RELATED"/>
    <property type="match status" value="1"/>
</dbReference>
<gene>
    <name evidence="4" type="ORF">BP5553_03439</name>
</gene>
<keyword evidence="2" id="KW-0472">Membrane</keyword>
<sequence>MRLNSILFLPASILILIAPHTASADLGREEHLPTQWRRTIGAESLPRESVHRRRQVEEHLRLGRTPVGVMKMSPDEGEKFYMDYWQFEEDLGQSPSRDALKEPLRARGVEELRLLANGSTAVSFRPPFALHIGGRADNDDRWVPREIGGVGILAVLEKRASSCPTGTADCSSIGHPNSCCSTNENCFVIQDTGLGSVGCCPKGNSCGGTITHCNAPNSPCPANLGGGCCIPNYECEGVGCVFNSTVVVPQPPTTTASSSAEIPTSTTSSAIPPPTSATTTASSSPSLPNTPGTSTALSTASTDTGVAPVRPTSGTSITSTSSLAATPTDTLCPTGFYACSAYYQGGCCRVGRNCEKISCPATSSTTISIIPRVLVLPGGPAAQQVMGETVVRVDINAGLLVALLYLRVLRQKCKRRVRT</sequence>
<evidence type="ECO:0008006" key="6">
    <source>
        <dbReference type="Google" id="ProtNLM"/>
    </source>
</evidence>
<feature type="signal peptide" evidence="3">
    <location>
        <begin position="1"/>
        <end position="24"/>
    </location>
</feature>
<organism evidence="4 5">
    <name type="scientific">Venustampulla echinocandica</name>
    <dbReference type="NCBI Taxonomy" id="2656787"/>
    <lineage>
        <taxon>Eukaryota</taxon>
        <taxon>Fungi</taxon>
        <taxon>Dikarya</taxon>
        <taxon>Ascomycota</taxon>
        <taxon>Pezizomycotina</taxon>
        <taxon>Leotiomycetes</taxon>
        <taxon>Helotiales</taxon>
        <taxon>Pleuroascaceae</taxon>
        <taxon>Venustampulla</taxon>
    </lineage>
</organism>
<dbReference type="PANTHER" id="PTHR39599:SF2">
    <property type="entry name" value="ANCHORED PROTEIN, PUTATIVE (AFU_ORTHOLOGUE AFUA_1G09650)-RELATED"/>
    <property type="match status" value="1"/>
</dbReference>
<protein>
    <recommendedName>
        <fullName evidence="6">GPI anchored protein</fullName>
    </recommendedName>
</protein>
<feature type="region of interest" description="Disordered" evidence="1">
    <location>
        <begin position="252"/>
        <end position="323"/>
    </location>
</feature>
<dbReference type="EMBL" id="NPIC01000002">
    <property type="protein sequence ID" value="RDL39099.1"/>
    <property type="molecule type" value="Genomic_DNA"/>
</dbReference>
<evidence type="ECO:0000313" key="4">
    <source>
        <dbReference type="EMBL" id="RDL39099.1"/>
    </source>
</evidence>
<comment type="caution">
    <text evidence="4">The sequence shown here is derived from an EMBL/GenBank/DDBJ whole genome shotgun (WGS) entry which is preliminary data.</text>
</comment>
<evidence type="ECO:0000256" key="3">
    <source>
        <dbReference type="SAM" id="SignalP"/>
    </source>
</evidence>
<reference evidence="4 5" key="1">
    <citation type="journal article" date="2018" name="IMA Fungus">
        <title>IMA Genome-F 9: Draft genome sequence of Annulohypoxylon stygium, Aspergillus mulundensis, Berkeleyomyces basicola (syn. Thielaviopsis basicola), Ceratocystis smalleyi, two Cercospora beticola strains, Coleophoma cylindrospora, Fusarium fracticaudum, Phialophora cf. hyalina, and Morchella septimelata.</title>
        <authorList>
            <person name="Wingfield B.D."/>
            <person name="Bills G.F."/>
            <person name="Dong Y."/>
            <person name="Huang W."/>
            <person name="Nel W.J."/>
            <person name="Swalarsk-Parry B.S."/>
            <person name="Vaghefi N."/>
            <person name="Wilken P.M."/>
            <person name="An Z."/>
            <person name="de Beer Z.W."/>
            <person name="De Vos L."/>
            <person name="Chen L."/>
            <person name="Duong T.A."/>
            <person name="Gao Y."/>
            <person name="Hammerbacher A."/>
            <person name="Kikkert J.R."/>
            <person name="Li Y."/>
            <person name="Li H."/>
            <person name="Li K."/>
            <person name="Li Q."/>
            <person name="Liu X."/>
            <person name="Ma X."/>
            <person name="Naidoo K."/>
            <person name="Pethybridge S.J."/>
            <person name="Sun J."/>
            <person name="Steenkamp E.T."/>
            <person name="van der Nest M.A."/>
            <person name="van Wyk S."/>
            <person name="Wingfield M.J."/>
            <person name="Xiong C."/>
            <person name="Yue Q."/>
            <person name="Zhang X."/>
        </authorList>
    </citation>
    <scope>NUCLEOTIDE SEQUENCE [LARGE SCALE GENOMIC DNA]</scope>
    <source>
        <strain evidence="4 5">BP 5553</strain>
    </source>
</reference>
<evidence type="ECO:0000256" key="2">
    <source>
        <dbReference type="SAM" id="Phobius"/>
    </source>
</evidence>
<dbReference type="RefSeq" id="XP_031871755.1">
    <property type="nucleotide sequence ID" value="XM_032012062.1"/>
</dbReference>
<feature type="compositionally biased region" description="Low complexity" evidence="1">
    <location>
        <begin position="253"/>
        <end position="323"/>
    </location>
</feature>
<dbReference type="STRING" id="2656787.A0A370TUA4"/>
<feature type="chain" id="PRO_5017060252" description="GPI anchored protein" evidence="3">
    <location>
        <begin position="25"/>
        <end position="419"/>
    </location>
</feature>
<dbReference type="Proteomes" id="UP000254866">
    <property type="component" value="Unassembled WGS sequence"/>
</dbReference>
<keyword evidence="2" id="KW-1133">Transmembrane helix</keyword>
<dbReference type="GeneID" id="43596288"/>
<evidence type="ECO:0000256" key="1">
    <source>
        <dbReference type="SAM" id="MobiDB-lite"/>
    </source>
</evidence>
<feature type="transmembrane region" description="Helical" evidence="2">
    <location>
        <begin position="390"/>
        <end position="409"/>
    </location>
</feature>
<name>A0A370TUA4_9HELO</name>
<dbReference type="AlphaFoldDB" id="A0A370TUA4"/>
<keyword evidence="3" id="KW-0732">Signal</keyword>
<proteinExistence type="predicted"/>
<keyword evidence="5" id="KW-1185">Reference proteome</keyword>